<dbReference type="InterPro" id="IPR028082">
    <property type="entry name" value="Peripla_BP_I"/>
</dbReference>
<evidence type="ECO:0000256" key="7">
    <source>
        <dbReference type="SAM" id="SignalP"/>
    </source>
</evidence>
<evidence type="ECO:0000259" key="8">
    <source>
        <dbReference type="Pfam" id="PF02608"/>
    </source>
</evidence>
<keyword evidence="3" id="KW-1003">Cell membrane</keyword>
<evidence type="ECO:0000256" key="1">
    <source>
        <dbReference type="ARBA" id="ARBA00004193"/>
    </source>
</evidence>
<dbReference type="PANTHER" id="PTHR34296:SF2">
    <property type="entry name" value="ABC TRANSPORTER GUANOSINE-BINDING PROTEIN NUPN"/>
    <property type="match status" value="1"/>
</dbReference>
<protein>
    <submittedName>
        <fullName evidence="9">Basic membrane protein A2</fullName>
    </submittedName>
</protein>
<keyword evidence="5" id="KW-0472">Membrane</keyword>
<dbReference type="Pfam" id="PF02608">
    <property type="entry name" value="Bmp"/>
    <property type="match status" value="1"/>
</dbReference>
<dbReference type="AlphaFoldDB" id="A0A0D6MKZ1"/>
<evidence type="ECO:0000313" key="10">
    <source>
        <dbReference type="Proteomes" id="UP000032679"/>
    </source>
</evidence>
<evidence type="ECO:0000256" key="4">
    <source>
        <dbReference type="ARBA" id="ARBA00022729"/>
    </source>
</evidence>
<reference evidence="9 10" key="1">
    <citation type="submission" date="2012-10" db="EMBL/GenBank/DDBJ databases">
        <title>Genome sequencing of Tanticharoenia sakaeratensis NBRC 103193.</title>
        <authorList>
            <person name="Azuma Y."/>
            <person name="Hadano H."/>
            <person name="Hirakawa H."/>
            <person name="Matsushita K."/>
        </authorList>
    </citation>
    <scope>NUCLEOTIDE SEQUENCE [LARGE SCALE GENOMIC DNA]</scope>
    <source>
        <strain evidence="9 10">NBRC 103193</strain>
    </source>
</reference>
<evidence type="ECO:0000256" key="3">
    <source>
        <dbReference type="ARBA" id="ARBA00022475"/>
    </source>
</evidence>
<dbReference type="RefSeq" id="WP_048848948.1">
    <property type="nucleotide sequence ID" value="NZ_BALE01000019.1"/>
</dbReference>
<comment type="similarity">
    <text evidence="2">Belongs to the BMP lipoprotein family.</text>
</comment>
<dbReference type="PANTHER" id="PTHR34296">
    <property type="entry name" value="TRANSCRIPTIONAL ACTIVATOR PROTEIN MED"/>
    <property type="match status" value="1"/>
</dbReference>
<evidence type="ECO:0000313" key="9">
    <source>
        <dbReference type="EMBL" id="GAN54324.1"/>
    </source>
</evidence>
<proteinExistence type="inferred from homology"/>
<sequence>MPLIGRRTFATLALAAIPGFARATRPFRVALIMNGTIGDGGWNQLAYMGLQQVSRAGCVTGYAENVAQADVMAMSRGYAEDGYDLVIGHGFEFTATFQEIGPDYPDQSFFVTAFAPDDTIPKNVAFVDMNYYALSYAAGALAALIAPAGRGVGFVGGQDNPSQRRMMYRFEDGARATVPGINAMGIVPGDFNNASLGREAASTMIGHGAGVIWHAADVTGLGALRGAEEAGVRAIGCYTDQWMVAPKAVASSTVINIPWMVEEIVRLTQARAFPGGGIWAPRLDQLWAMKWRGGTVNPALVTAAAADRFAQIWSGLSNGTINPQPATGG</sequence>
<keyword evidence="4 7" id="KW-0732">Signal</keyword>
<dbReference type="OrthoDB" id="9784230at2"/>
<name>A0A0D6MKZ1_9PROT</name>
<keyword evidence="6" id="KW-0449">Lipoprotein</keyword>
<evidence type="ECO:0000256" key="2">
    <source>
        <dbReference type="ARBA" id="ARBA00008610"/>
    </source>
</evidence>
<dbReference type="SUPFAM" id="SSF53822">
    <property type="entry name" value="Periplasmic binding protein-like I"/>
    <property type="match status" value="1"/>
</dbReference>
<dbReference type="Proteomes" id="UP000032679">
    <property type="component" value="Unassembled WGS sequence"/>
</dbReference>
<dbReference type="InterPro" id="IPR003760">
    <property type="entry name" value="PnrA-like"/>
</dbReference>
<organism evidence="9 10">
    <name type="scientific">Tanticharoenia sakaeratensis NBRC 103193</name>
    <dbReference type="NCBI Taxonomy" id="1231623"/>
    <lineage>
        <taxon>Bacteria</taxon>
        <taxon>Pseudomonadati</taxon>
        <taxon>Pseudomonadota</taxon>
        <taxon>Alphaproteobacteria</taxon>
        <taxon>Acetobacterales</taxon>
        <taxon>Acetobacteraceae</taxon>
        <taxon>Tanticharoenia</taxon>
    </lineage>
</organism>
<dbReference type="InterPro" id="IPR050957">
    <property type="entry name" value="BMP_lipoprotein"/>
</dbReference>
<evidence type="ECO:0000256" key="6">
    <source>
        <dbReference type="ARBA" id="ARBA00023288"/>
    </source>
</evidence>
<comment type="subcellular location">
    <subcellularLocation>
        <location evidence="1">Cell membrane</location>
        <topology evidence="1">Lipid-anchor</topology>
    </subcellularLocation>
</comment>
<feature type="domain" description="ABC transporter substrate-binding protein PnrA-like" evidence="8">
    <location>
        <begin position="28"/>
        <end position="280"/>
    </location>
</feature>
<feature type="signal peptide" evidence="7">
    <location>
        <begin position="1"/>
        <end position="23"/>
    </location>
</feature>
<dbReference type="EMBL" id="BALE01000019">
    <property type="protein sequence ID" value="GAN54324.1"/>
    <property type="molecule type" value="Genomic_DNA"/>
</dbReference>
<feature type="chain" id="PRO_5002308109" evidence="7">
    <location>
        <begin position="24"/>
        <end position="329"/>
    </location>
</feature>
<evidence type="ECO:0000256" key="5">
    <source>
        <dbReference type="ARBA" id="ARBA00023136"/>
    </source>
</evidence>
<comment type="caution">
    <text evidence="9">The sequence shown here is derived from an EMBL/GenBank/DDBJ whole genome shotgun (WGS) entry which is preliminary data.</text>
</comment>
<dbReference type="GO" id="GO:0005886">
    <property type="term" value="C:plasma membrane"/>
    <property type="evidence" value="ECO:0007669"/>
    <property type="project" value="UniProtKB-SubCell"/>
</dbReference>
<keyword evidence="10" id="KW-1185">Reference proteome</keyword>
<dbReference type="STRING" id="1231623.Tasa_019_009"/>
<accession>A0A0D6MKZ1</accession>
<dbReference type="Gene3D" id="3.40.50.2300">
    <property type="match status" value="2"/>
</dbReference>
<gene>
    <name evidence="9" type="ORF">Tasa_019_009</name>
</gene>
<dbReference type="CDD" id="cd06304">
    <property type="entry name" value="PBP1_BmpA_Med_PnrA-like"/>
    <property type="match status" value="1"/>
</dbReference>